<accession>A0A8X6Q4J8</accession>
<proteinExistence type="predicted"/>
<dbReference type="AlphaFoldDB" id="A0A8X6Q4J8"/>
<keyword evidence="2" id="KW-1185">Reference proteome</keyword>
<organism evidence="1 2">
    <name type="scientific">Nephila pilipes</name>
    <name type="common">Giant wood spider</name>
    <name type="synonym">Nephila maculata</name>
    <dbReference type="NCBI Taxonomy" id="299642"/>
    <lineage>
        <taxon>Eukaryota</taxon>
        <taxon>Metazoa</taxon>
        <taxon>Ecdysozoa</taxon>
        <taxon>Arthropoda</taxon>
        <taxon>Chelicerata</taxon>
        <taxon>Arachnida</taxon>
        <taxon>Araneae</taxon>
        <taxon>Araneomorphae</taxon>
        <taxon>Entelegynae</taxon>
        <taxon>Araneoidea</taxon>
        <taxon>Nephilidae</taxon>
        <taxon>Nephila</taxon>
    </lineage>
</organism>
<reference evidence="1" key="1">
    <citation type="submission" date="2020-08" db="EMBL/GenBank/DDBJ databases">
        <title>Multicomponent nature underlies the extraordinary mechanical properties of spider dragline silk.</title>
        <authorList>
            <person name="Kono N."/>
            <person name="Nakamura H."/>
            <person name="Mori M."/>
            <person name="Yoshida Y."/>
            <person name="Ohtoshi R."/>
            <person name="Malay A.D."/>
            <person name="Moran D.A.P."/>
            <person name="Tomita M."/>
            <person name="Numata K."/>
            <person name="Arakawa K."/>
        </authorList>
    </citation>
    <scope>NUCLEOTIDE SEQUENCE</scope>
</reference>
<dbReference type="Proteomes" id="UP000887013">
    <property type="component" value="Unassembled WGS sequence"/>
</dbReference>
<evidence type="ECO:0000313" key="2">
    <source>
        <dbReference type="Proteomes" id="UP000887013"/>
    </source>
</evidence>
<name>A0A8X6Q4J8_NEPPI</name>
<comment type="caution">
    <text evidence="1">The sequence shown here is derived from an EMBL/GenBank/DDBJ whole genome shotgun (WGS) entry which is preliminary data.</text>
</comment>
<gene>
    <name evidence="1" type="ORF">NPIL_427491</name>
</gene>
<protein>
    <submittedName>
        <fullName evidence="1">Uncharacterized protein</fullName>
    </submittedName>
</protein>
<evidence type="ECO:0000313" key="1">
    <source>
        <dbReference type="EMBL" id="GFT95943.1"/>
    </source>
</evidence>
<dbReference type="EMBL" id="BMAW01121834">
    <property type="protein sequence ID" value="GFT95943.1"/>
    <property type="molecule type" value="Genomic_DNA"/>
</dbReference>
<sequence length="177" mass="19404">MKLEVSGSQRCELRGHLWWGCRDGLRAAENGAGGGRVEGVMTAFSWFLGGGRYRRQKVKSLLRGLSCYPRWLVFLSAEGFIDRDVIGSMFCSGRRWVGWSEVCSSGLSIHFSSWLRKLDLGIEGGILVTLNLHGGIDVHIVHQAPGIETCVMVVVVSYNVLKRTVLLGSANSSISTC</sequence>